<organism evidence="1 2">
    <name type="scientific">Phaseolus angularis</name>
    <name type="common">Azuki bean</name>
    <name type="synonym">Vigna angularis</name>
    <dbReference type="NCBI Taxonomy" id="3914"/>
    <lineage>
        <taxon>Eukaryota</taxon>
        <taxon>Viridiplantae</taxon>
        <taxon>Streptophyta</taxon>
        <taxon>Embryophyta</taxon>
        <taxon>Tracheophyta</taxon>
        <taxon>Spermatophyta</taxon>
        <taxon>Magnoliopsida</taxon>
        <taxon>eudicotyledons</taxon>
        <taxon>Gunneridae</taxon>
        <taxon>Pentapetalae</taxon>
        <taxon>rosids</taxon>
        <taxon>fabids</taxon>
        <taxon>Fabales</taxon>
        <taxon>Fabaceae</taxon>
        <taxon>Papilionoideae</taxon>
        <taxon>50 kb inversion clade</taxon>
        <taxon>NPAAA clade</taxon>
        <taxon>indigoferoid/millettioid clade</taxon>
        <taxon>Phaseoleae</taxon>
        <taxon>Vigna</taxon>
    </lineage>
</organism>
<evidence type="ECO:0000313" key="2">
    <source>
        <dbReference type="Proteomes" id="UP000053144"/>
    </source>
</evidence>
<dbReference type="Gramene" id="KOM29450">
    <property type="protein sequence ID" value="KOM29450"/>
    <property type="gene ID" value="LR48_Vigan694s000200"/>
</dbReference>
<accession>A0A0L9TFU0</accession>
<gene>
    <name evidence="1" type="ORF">LR48_Vigan694s000200</name>
</gene>
<evidence type="ECO:0000313" key="1">
    <source>
        <dbReference type="EMBL" id="KOM29450.1"/>
    </source>
</evidence>
<proteinExistence type="predicted"/>
<protein>
    <submittedName>
        <fullName evidence="1">Uncharacterized protein</fullName>
    </submittedName>
</protein>
<reference evidence="2" key="1">
    <citation type="journal article" date="2015" name="Proc. Natl. Acad. Sci. U.S.A.">
        <title>Genome sequencing of adzuki bean (Vigna angularis) provides insight into high starch and low fat accumulation and domestication.</title>
        <authorList>
            <person name="Yang K."/>
            <person name="Tian Z."/>
            <person name="Chen C."/>
            <person name="Luo L."/>
            <person name="Zhao B."/>
            <person name="Wang Z."/>
            <person name="Yu L."/>
            <person name="Li Y."/>
            <person name="Sun Y."/>
            <person name="Li W."/>
            <person name="Chen Y."/>
            <person name="Li Y."/>
            <person name="Zhang Y."/>
            <person name="Ai D."/>
            <person name="Zhao J."/>
            <person name="Shang C."/>
            <person name="Ma Y."/>
            <person name="Wu B."/>
            <person name="Wang M."/>
            <person name="Gao L."/>
            <person name="Sun D."/>
            <person name="Zhang P."/>
            <person name="Guo F."/>
            <person name="Wang W."/>
            <person name="Li Y."/>
            <person name="Wang J."/>
            <person name="Varshney R.K."/>
            <person name="Wang J."/>
            <person name="Ling H.Q."/>
            <person name="Wan P."/>
        </authorList>
    </citation>
    <scope>NUCLEOTIDE SEQUENCE</scope>
    <source>
        <strain evidence="2">cv. Jingnong 6</strain>
    </source>
</reference>
<sequence>MQINAKNWHFMGVVGDVLVSLTRSRTRLFHPSKILKPVKFVSNTRSWTRALQCSENSINNTIAR</sequence>
<name>A0A0L9TFU0_PHAAN</name>
<dbReference type="AlphaFoldDB" id="A0A0L9TFU0"/>
<dbReference type="Proteomes" id="UP000053144">
    <property type="component" value="Unassembled WGS sequence"/>
</dbReference>
<dbReference type="EMBL" id="KQ258496">
    <property type="protein sequence ID" value="KOM29450.1"/>
    <property type="molecule type" value="Genomic_DNA"/>
</dbReference>